<evidence type="ECO:0000313" key="3">
    <source>
        <dbReference type="Proteomes" id="UP000218811"/>
    </source>
</evidence>
<dbReference type="OrthoDB" id="2674421at2759"/>
<evidence type="ECO:0008006" key="4">
    <source>
        <dbReference type="Google" id="ProtNLM"/>
    </source>
</evidence>
<keyword evidence="1" id="KW-0812">Transmembrane</keyword>
<sequence length="540" mass="61553">MHCRSLDHVLSLSNKYMYRSLADTSTLSSTQPQIFTSFTPVLGSLRVTPANSTCMSIMEKTQRLHPTTSQLTTRYEKTARVTPEHKSIPARFLCHETEHEPRYLPFGWSEYIHPEGQAYFACESRPRVVTEEYLYSPAIQEKITHWTGVFHDIVAAANVQLPDTVELFLALDGDSDSCRYYLVDYVAQVEFWIEEQASDVLGLPATVSDSHLKNVLHEHFWLHVEHFPSHRHSALCLNVTQLVDIFIHAQADNMTSAFSTFPYGATECAQYVGLLQAIERREPSSHSICVVARLWALVYNHRYTTHYGEEHSRLSRDQRILDIAEVKRRLPYALLSRMLFNIPNLHLQNLDALYIDQLVYIEQWRKFIRSCRSEWKLYGSWTFALAITNTLLLMIPSATRAFGWAALSICNIGILSSVGLLVTHDCARDFFAMDAANYLSDVQRERSGFQKTALAYSLPKALFLWALLVTSARGFERVLKYSNTFALGGMLALIMVVCLCLWLMSAPFRRLNGVSISSLCPKIRSWVGANRRSDSCVVIV</sequence>
<keyword evidence="1" id="KW-0472">Membrane</keyword>
<proteinExistence type="predicted"/>
<keyword evidence="1" id="KW-1133">Transmembrane helix</keyword>
<reference evidence="2 3" key="1">
    <citation type="journal article" date="2012" name="Science">
        <title>The Paleozoic origin of enzymatic lignin decomposition reconstructed from 31 fungal genomes.</title>
        <authorList>
            <person name="Floudas D."/>
            <person name="Binder M."/>
            <person name="Riley R."/>
            <person name="Barry K."/>
            <person name="Blanchette R.A."/>
            <person name="Henrissat B."/>
            <person name="Martinez A.T."/>
            <person name="Otillar R."/>
            <person name="Spatafora J.W."/>
            <person name="Yadav J.S."/>
            <person name="Aerts A."/>
            <person name="Benoit I."/>
            <person name="Boyd A."/>
            <person name="Carlson A."/>
            <person name="Copeland A."/>
            <person name="Coutinho P.M."/>
            <person name="de Vries R.P."/>
            <person name="Ferreira P."/>
            <person name="Findley K."/>
            <person name="Foster B."/>
            <person name="Gaskell J."/>
            <person name="Glotzer D."/>
            <person name="Gorecki P."/>
            <person name="Heitman J."/>
            <person name="Hesse C."/>
            <person name="Hori C."/>
            <person name="Igarashi K."/>
            <person name="Jurgens J.A."/>
            <person name="Kallen N."/>
            <person name="Kersten P."/>
            <person name="Kohler A."/>
            <person name="Kuees U."/>
            <person name="Kumar T.K.A."/>
            <person name="Kuo A."/>
            <person name="LaButti K."/>
            <person name="Larrondo L.F."/>
            <person name="Lindquist E."/>
            <person name="Ling A."/>
            <person name="Lombard V."/>
            <person name="Lucas S."/>
            <person name="Lundell T."/>
            <person name="Martin R."/>
            <person name="McLaughlin D.J."/>
            <person name="Morgenstern I."/>
            <person name="Morin E."/>
            <person name="Murat C."/>
            <person name="Nagy L.G."/>
            <person name="Nolan M."/>
            <person name="Ohm R.A."/>
            <person name="Patyshakuliyeva A."/>
            <person name="Rokas A."/>
            <person name="Ruiz-Duenas F.J."/>
            <person name="Sabat G."/>
            <person name="Salamov A."/>
            <person name="Samejima M."/>
            <person name="Schmutz J."/>
            <person name="Slot J.C."/>
            <person name="St John F."/>
            <person name="Stenlid J."/>
            <person name="Sun H."/>
            <person name="Sun S."/>
            <person name="Syed K."/>
            <person name="Tsang A."/>
            <person name="Wiebenga A."/>
            <person name="Young D."/>
            <person name="Pisabarro A."/>
            <person name="Eastwood D.C."/>
            <person name="Martin F."/>
            <person name="Cullen D."/>
            <person name="Grigoriev I.V."/>
            <person name="Hibbett D.S."/>
        </authorList>
    </citation>
    <scope>NUCLEOTIDE SEQUENCE [LARGE SCALE GENOMIC DNA]</scope>
    <source>
        <strain evidence="2 3">MD-104</strain>
    </source>
</reference>
<dbReference type="OMA" id="WIDHITS"/>
<gene>
    <name evidence="2" type="ORF">WOLCODRAFT_139818</name>
</gene>
<feature type="transmembrane region" description="Helical" evidence="1">
    <location>
        <begin position="401"/>
        <end position="423"/>
    </location>
</feature>
<evidence type="ECO:0000256" key="1">
    <source>
        <dbReference type="SAM" id="Phobius"/>
    </source>
</evidence>
<dbReference type="AlphaFoldDB" id="A0A2H3IZ62"/>
<dbReference type="Proteomes" id="UP000218811">
    <property type="component" value="Unassembled WGS sequence"/>
</dbReference>
<feature type="transmembrane region" description="Helical" evidence="1">
    <location>
        <begin position="484"/>
        <end position="504"/>
    </location>
</feature>
<feature type="transmembrane region" description="Helical" evidence="1">
    <location>
        <begin position="453"/>
        <end position="472"/>
    </location>
</feature>
<evidence type="ECO:0000313" key="2">
    <source>
        <dbReference type="EMBL" id="PCH35236.1"/>
    </source>
</evidence>
<accession>A0A2H3IZ62</accession>
<protein>
    <recommendedName>
        <fullName evidence="4">WW domain-containing protein</fullName>
    </recommendedName>
</protein>
<dbReference type="EMBL" id="KB467843">
    <property type="protein sequence ID" value="PCH35236.1"/>
    <property type="molecule type" value="Genomic_DNA"/>
</dbReference>
<name>A0A2H3IZ62_WOLCO</name>
<organism evidence="2 3">
    <name type="scientific">Wolfiporia cocos (strain MD-104)</name>
    <name type="common">Brown rot fungus</name>
    <dbReference type="NCBI Taxonomy" id="742152"/>
    <lineage>
        <taxon>Eukaryota</taxon>
        <taxon>Fungi</taxon>
        <taxon>Dikarya</taxon>
        <taxon>Basidiomycota</taxon>
        <taxon>Agaricomycotina</taxon>
        <taxon>Agaricomycetes</taxon>
        <taxon>Polyporales</taxon>
        <taxon>Phaeolaceae</taxon>
        <taxon>Wolfiporia</taxon>
    </lineage>
</organism>
<keyword evidence="3" id="KW-1185">Reference proteome</keyword>